<evidence type="ECO:0000313" key="2">
    <source>
        <dbReference type="EMBL" id="TVU08528.1"/>
    </source>
</evidence>
<accession>A0A5J9TBZ8</accession>
<name>A0A5J9TBZ8_9POAL</name>
<organism evidence="2 3">
    <name type="scientific">Eragrostis curvula</name>
    <name type="common">weeping love grass</name>
    <dbReference type="NCBI Taxonomy" id="38414"/>
    <lineage>
        <taxon>Eukaryota</taxon>
        <taxon>Viridiplantae</taxon>
        <taxon>Streptophyta</taxon>
        <taxon>Embryophyta</taxon>
        <taxon>Tracheophyta</taxon>
        <taxon>Spermatophyta</taxon>
        <taxon>Magnoliopsida</taxon>
        <taxon>Liliopsida</taxon>
        <taxon>Poales</taxon>
        <taxon>Poaceae</taxon>
        <taxon>PACMAD clade</taxon>
        <taxon>Chloridoideae</taxon>
        <taxon>Eragrostideae</taxon>
        <taxon>Eragrostidinae</taxon>
        <taxon>Eragrostis</taxon>
    </lineage>
</organism>
<gene>
    <name evidence="2" type="ORF">EJB05_41936</name>
</gene>
<proteinExistence type="predicted"/>
<protein>
    <submittedName>
        <fullName evidence="2">Uncharacterized protein</fullName>
    </submittedName>
</protein>
<keyword evidence="1" id="KW-0812">Transmembrane</keyword>
<feature type="transmembrane region" description="Helical" evidence="1">
    <location>
        <begin position="95"/>
        <end position="115"/>
    </location>
</feature>
<dbReference type="OrthoDB" id="10424021at2759"/>
<dbReference type="Proteomes" id="UP000324897">
    <property type="component" value="Chromosome 3"/>
</dbReference>
<reference evidence="2 3" key="1">
    <citation type="journal article" date="2019" name="Sci. Rep.">
        <title>A high-quality genome of Eragrostis curvula grass provides insights into Poaceae evolution and supports new strategies to enhance forage quality.</title>
        <authorList>
            <person name="Carballo J."/>
            <person name="Santos B.A.C.M."/>
            <person name="Zappacosta D."/>
            <person name="Garbus I."/>
            <person name="Selva J.P."/>
            <person name="Gallo C.A."/>
            <person name="Diaz A."/>
            <person name="Albertini E."/>
            <person name="Caccamo M."/>
            <person name="Echenique V."/>
        </authorList>
    </citation>
    <scope>NUCLEOTIDE SEQUENCE [LARGE SCALE GENOMIC DNA]</scope>
    <source>
        <strain evidence="3">cv. Victoria</strain>
        <tissue evidence="2">Leaf</tissue>
    </source>
</reference>
<evidence type="ECO:0000256" key="1">
    <source>
        <dbReference type="SAM" id="Phobius"/>
    </source>
</evidence>
<keyword evidence="1" id="KW-1133">Transmembrane helix</keyword>
<feature type="non-terminal residue" evidence="2">
    <location>
        <position position="1"/>
    </location>
</feature>
<dbReference type="EMBL" id="RWGY01000039">
    <property type="protein sequence ID" value="TVU08528.1"/>
    <property type="molecule type" value="Genomic_DNA"/>
</dbReference>
<evidence type="ECO:0000313" key="3">
    <source>
        <dbReference type="Proteomes" id="UP000324897"/>
    </source>
</evidence>
<sequence length="121" mass="13163">MDLEKAMLEGKDASVLVQGMASTGEEQEPLVRADLRVDPIEAGAVTRFADKIGSGLKNWPLYVYWLLLVASVTALTNHVFPDGGGDRGAITKEQLLITPLLAKFSVLMCAIALLFRSMKEE</sequence>
<keyword evidence="1" id="KW-0472">Membrane</keyword>
<dbReference type="Gramene" id="TVU08528">
    <property type="protein sequence ID" value="TVU08528"/>
    <property type="gene ID" value="EJB05_41936"/>
</dbReference>
<keyword evidence="3" id="KW-1185">Reference proteome</keyword>
<dbReference type="AlphaFoldDB" id="A0A5J9TBZ8"/>
<comment type="caution">
    <text evidence="2">The sequence shown here is derived from an EMBL/GenBank/DDBJ whole genome shotgun (WGS) entry which is preliminary data.</text>
</comment>
<feature type="transmembrane region" description="Helical" evidence="1">
    <location>
        <begin position="61"/>
        <end position="80"/>
    </location>
</feature>